<feature type="compositionally biased region" description="Polar residues" evidence="5">
    <location>
        <begin position="1"/>
        <end position="10"/>
    </location>
</feature>
<keyword evidence="2 6" id="KW-0689">Ribosomal protein</keyword>
<organism evidence="6">
    <name type="scientific">Magallana gigas</name>
    <name type="common">Pacific oyster</name>
    <name type="synonym">Crassostrea gigas</name>
    <dbReference type="NCBI Taxonomy" id="29159"/>
    <lineage>
        <taxon>Eukaryota</taxon>
        <taxon>Metazoa</taxon>
        <taxon>Spiralia</taxon>
        <taxon>Lophotrochozoa</taxon>
        <taxon>Mollusca</taxon>
        <taxon>Bivalvia</taxon>
        <taxon>Autobranchia</taxon>
        <taxon>Pteriomorphia</taxon>
        <taxon>Ostreida</taxon>
        <taxon>Ostreoidea</taxon>
        <taxon>Ostreidae</taxon>
        <taxon>Magallana</taxon>
    </lineage>
</organism>
<keyword evidence="3" id="KW-0687">Ribonucleoprotein</keyword>
<evidence type="ECO:0000256" key="2">
    <source>
        <dbReference type="ARBA" id="ARBA00022980"/>
    </source>
</evidence>
<reference evidence="6" key="1">
    <citation type="journal article" date="2012" name="Nature">
        <title>The oyster genome reveals stress adaptation and complexity of shell formation.</title>
        <authorList>
            <person name="Zhang G."/>
            <person name="Fang X."/>
            <person name="Guo X."/>
            <person name="Li L."/>
            <person name="Luo R."/>
            <person name="Xu F."/>
            <person name="Yang P."/>
            <person name="Zhang L."/>
            <person name="Wang X."/>
            <person name="Qi H."/>
            <person name="Xiong Z."/>
            <person name="Que H."/>
            <person name="Xie Y."/>
            <person name="Holland P.W."/>
            <person name="Paps J."/>
            <person name="Zhu Y."/>
            <person name="Wu F."/>
            <person name="Chen Y."/>
            <person name="Wang J."/>
            <person name="Peng C."/>
            <person name="Meng J."/>
            <person name="Yang L."/>
            <person name="Liu J."/>
            <person name="Wen B."/>
            <person name="Zhang N."/>
            <person name="Huang Z."/>
            <person name="Zhu Q."/>
            <person name="Feng Y."/>
            <person name="Mount A."/>
            <person name="Hedgecock D."/>
            <person name="Xu Z."/>
            <person name="Liu Y."/>
            <person name="Domazet-Loso T."/>
            <person name="Du Y."/>
            <person name="Sun X."/>
            <person name="Zhang S."/>
            <person name="Liu B."/>
            <person name="Cheng P."/>
            <person name="Jiang X."/>
            <person name="Li J."/>
            <person name="Fan D."/>
            <person name="Wang W."/>
            <person name="Fu W."/>
            <person name="Wang T."/>
            <person name="Wang B."/>
            <person name="Zhang J."/>
            <person name="Peng Z."/>
            <person name="Li Y."/>
            <person name="Li N."/>
            <person name="Wang J."/>
            <person name="Chen M."/>
            <person name="He Y."/>
            <person name="Tan F."/>
            <person name="Song X."/>
            <person name="Zheng Q."/>
            <person name="Huang R."/>
            <person name="Yang H."/>
            <person name="Du X."/>
            <person name="Chen L."/>
            <person name="Yang M."/>
            <person name="Gaffney P.M."/>
            <person name="Wang S."/>
            <person name="Luo L."/>
            <person name="She Z."/>
            <person name="Ming Y."/>
            <person name="Huang W."/>
            <person name="Zhang S."/>
            <person name="Huang B."/>
            <person name="Zhang Y."/>
            <person name="Qu T."/>
            <person name="Ni P."/>
            <person name="Miao G."/>
            <person name="Wang J."/>
            <person name="Wang Q."/>
            <person name="Steinberg C.E."/>
            <person name="Wang H."/>
            <person name="Li N."/>
            <person name="Qian L."/>
            <person name="Zhang G."/>
            <person name="Li Y."/>
            <person name="Yang H."/>
            <person name="Liu X."/>
            <person name="Wang J."/>
            <person name="Yin Y."/>
            <person name="Wang J."/>
        </authorList>
    </citation>
    <scope>NUCLEOTIDE SEQUENCE [LARGE SCALE GENOMIC DNA]</scope>
    <source>
        <strain evidence="6">05x7-T-G4-1.051#20</strain>
    </source>
</reference>
<dbReference type="GO" id="GO:1990904">
    <property type="term" value="C:ribonucleoprotein complex"/>
    <property type="evidence" value="ECO:0007669"/>
    <property type="project" value="UniProtKB-KW"/>
</dbReference>
<dbReference type="InterPro" id="IPR018098">
    <property type="entry name" value="Ribosomal_eS24_CS"/>
</dbReference>
<sequence length="185" mass="21159">MGQYGSIQSHTEQHSEGAATIRTRKFMTNRLLCRKQMIVDVLHPGKATIPKTEVREKLAKMYKTTPDVIFCFGFRTKFGGGKTSGFGLIYDSLDFAKKFEPKYRLQRHGLVEIKKTGRKQRKERKNRQKKVRGTKKAKVGAGKKKSNPNCDVFVDNLSNKIKNHPKCVYIEAKTSLIFARIPSEH</sequence>
<evidence type="ECO:0000313" key="6">
    <source>
        <dbReference type="EMBL" id="EKC22774.1"/>
    </source>
</evidence>
<dbReference type="InParanoid" id="K1PUV4"/>
<evidence type="ECO:0000256" key="1">
    <source>
        <dbReference type="ARBA" id="ARBA00009680"/>
    </source>
</evidence>
<dbReference type="InterPro" id="IPR012678">
    <property type="entry name" value="Ribosomal_uL23/eL15/eS24_sf"/>
</dbReference>
<evidence type="ECO:0000256" key="3">
    <source>
        <dbReference type="ARBA" id="ARBA00023274"/>
    </source>
</evidence>
<protein>
    <recommendedName>
        <fullName evidence="4">40S ribosomal protein S24</fullName>
    </recommendedName>
</protein>
<comment type="similarity">
    <text evidence="1 4">Belongs to the eukaryotic ribosomal protein eS24 family.</text>
</comment>
<dbReference type="EMBL" id="JH817634">
    <property type="protein sequence ID" value="EKC22774.1"/>
    <property type="molecule type" value="Genomic_DNA"/>
</dbReference>
<accession>K1PUV4</accession>
<dbReference type="PANTHER" id="PTHR10496">
    <property type="entry name" value="40S RIBOSOMAL PROTEIN S24"/>
    <property type="match status" value="1"/>
</dbReference>
<gene>
    <name evidence="6" type="ORF">CGI_10001493</name>
</gene>
<dbReference type="GO" id="GO:0003735">
    <property type="term" value="F:structural constituent of ribosome"/>
    <property type="evidence" value="ECO:0007669"/>
    <property type="project" value="InterPro"/>
</dbReference>
<dbReference type="InterPro" id="IPR053709">
    <property type="entry name" value="eRP_eS24_sf"/>
</dbReference>
<feature type="region of interest" description="Disordered" evidence="5">
    <location>
        <begin position="1"/>
        <end position="20"/>
    </location>
</feature>
<dbReference type="GO" id="GO:0005840">
    <property type="term" value="C:ribosome"/>
    <property type="evidence" value="ECO:0007669"/>
    <property type="project" value="UniProtKB-KW"/>
</dbReference>
<feature type="region of interest" description="Disordered" evidence="5">
    <location>
        <begin position="116"/>
        <end position="145"/>
    </location>
</feature>
<dbReference type="HOGENOM" id="CLU_107248_1_0_1"/>
<evidence type="ECO:0000256" key="4">
    <source>
        <dbReference type="RuleBase" id="RU004383"/>
    </source>
</evidence>
<dbReference type="HAMAP" id="MF_00545">
    <property type="entry name" value="Ribosomal_eS24"/>
    <property type="match status" value="1"/>
</dbReference>
<dbReference type="Pfam" id="PF01282">
    <property type="entry name" value="Ribosomal_S24e"/>
    <property type="match status" value="1"/>
</dbReference>
<dbReference type="FunCoup" id="K1PUV4">
    <property type="interactions" value="1055"/>
</dbReference>
<dbReference type="FunFam" id="3.30.70.3370:FF:000001">
    <property type="entry name" value="40S ribosomal protein S24"/>
    <property type="match status" value="1"/>
</dbReference>
<dbReference type="Gene3D" id="3.30.70.3370">
    <property type="match status" value="1"/>
</dbReference>
<evidence type="ECO:0000256" key="5">
    <source>
        <dbReference type="SAM" id="MobiDB-lite"/>
    </source>
</evidence>
<name>K1PUV4_MAGGI</name>
<dbReference type="AlphaFoldDB" id="K1PUV4"/>
<proteinExistence type="inferred from homology"/>
<dbReference type="GO" id="GO:0006412">
    <property type="term" value="P:translation"/>
    <property type="evidence" value="ECO:0007669"/>
    <property type="project" value="InterPro"/>
</dbReference>
<dbReference type="InterPro" id="IPR001976">
    <property type="entry name" value="Ribosomal_eS24"/>
</dbReference>
<dbReference type="PROSITE" id="PS00529">
    <property type="entry name" value="RIBOSOMAL_S24E"/>
    <property type="match status" value="1"/>
</dbReference>
<dbReference type="SUPFAM" id="SSF54189">
    <property type="entry name" value="Ribosomal proteins S24e, L23 and L15e"/>
    <property type="match status" value="1"/>
</dbReference>